<proteinExistence type="predicted"/>
<evidence type="ECO:0000313" key="2">
    <source>
        <dbReference type="Proteomes" id="UP000245627"/>
    </source>
</evidence>
<evidence type="ECO:0000313" key="1">
    <source>
        <dbReference type="EMBL" id="PVH26250.1"/>
    </source>
</evidence>
<dbReference type="EMBL" id="QDKG01000001">
    <property type="protein sequence ID" value="PVH26250.1"/>
    <property type="molecule type" value="Genomic_DNA"/>
</dbReference>
<dbReference type="Proteomes" id="UP000245627">
    <property type="component" value="Unassembled WGS sequence"/>
</dbReference>
<evidence type="ECO:0008006" key="3">
    <source>
        <dbReference type="Google" id="ProtNLM"/>
    </source>
</evidence>
<dbReference type="AlphaFoldDB" id="A0A2T8HLJ9"/>
<gene>
    <name evidence="1" type="ORF">DC487_01095</name>
</gene>
<reference evidence="1 2" key="1">
    <citation type="submission" date="2018-04" db="EMBL/GenBank/DDBJ databases">
        <title>Sphingobacterium cortibacter sp. nov.</title>
        <authorList>
            <person name="Li Y."/>
        </authorList>
    </citation>
    <scope>NUCLEOTIDE SEQUENCE [LARGE SCALE GENOMIC DNA]</scope>
    <source>
        <strain evidence="1 2">2c-3</strain>
    </source>
</reference>
<name>A0A2T8HLJ9_9SPHI</name>
<accession>A0A2T8HLJ9</accession>
<keyword evidence="2" id="KW-1185">Reference proteome</keyword>
<organism evidence="1 2">
    <name type="scientific">Sphingobacterium corticibacter</name>
    <dbReference type="NCBI Taxonomy" id="2171749"/>
    <lineage>
        <taxon>Bacteria</taxon>
        <taxon>Pseudomonadati</taxon>
        <taxon>Bacteroidota</taxon>
        <taxon>Sphingobacteriia</taxon>
        <taxon>Sphingobacteriales</taxon>
        <taxon>Sphingobacteriaceae</taxon>
        <taxon>Sphingobacterium</taxon>
    </lineage>
</organism>
<protein>
    <recommendedName>
        <fullName evidence="3">DUF3168 domain-containing protein</fullName>
    </recommendedName>
</protein>
<sequence length="123" mass="14401">MEVKHELNISEEIISHLRNKEVFKTDDIHFSSGSKQRPSKYKLILANVLFAMKDDITSNVNGYINVNVQDNDKVWIEYISELIALYLDEVVIGGYQFEYTSEHLFKVSENLYFKNLKFKFASL</sequence>
<comment type="caution">
    <text evidence="1">The sequence shown here is derived from an EMBL/GenBank/DDBJ whole genome shotgun (WGS) entry which is preliminary data.</text>
</comment>